<dbReference type="OrthoDB" id="307768at2"/>
<proteinExistence type="predicted"/>
<evidence type="ECO:0000313" key="3">
    <source>
        <dbReference type="Proteomes" id="UP000010847"/>
    </source>
</evidence>
<keyword evidence="1" id="KW-0812">Transmembrane</keyword>
<dbReference type="PIRSF" id="PIRSF004923">
    <property type="entry name" value="RseC"/>
    <property type="match status" value="1"/>
</dbReference>
<keyword evidence="3" id="KW-1185">Reference proteome</keyword>
<keyword evidence="1" id="KW-1133">Transmembrane helix</keyword>
<dbReference type="PANTHER" id="PTHR35867:SF1">
    <property type="entry name" value="PROTEIN RSEC"/>
    <property type="match status" value="1"/>
</dbReference>
<protein>
    <submittedName>
        <fullName evidence="2">Siderophore-interacting protein</fullName>
    </submittedName>
</protein>
<dbReference type="AlphaFoldDB" id="W0ECK1"/>
<accession>W0ECK1</accession>
<gene>
    <name evidence="2" type="ORF">DESME_09430</name>
</gene>
<feature type="transmembrane region" description="Helical" evidence="1">
    <location>
        <begin position="93"/>
        <end position="116"/>
    </location>
</feature>
<evidence type="ECO:0000313" key="2">
    <source>
        <dbReference type="EMBL" id="AHF07233.1"/>
    </source>
</evidence>
<dbReference type="Pfam" id="PF04246">
    <property type="entry name" value="RseC_MucC"/>
    <property type="match status" value="1"/>
</dbReference>
<dbReference type="eggNOG" id="COG3086">
    <property type="taxonomic scope" value="Bacteria"/>
</dbReference>
<dbReference type="RefSeq" id="WP_006718388.1">
    <property type="nucleotide sequence ID" value="NZ_CP007032.1"/>
</dbReference>
<name>W0ECK1_9FIRM</name>
<sequence>MSEMLEGIVVELKGENATVRISRHSECIGCGACPGDSAMILEATDTLGTKIGQHVLIENKKNNMIFAFFMVFIMPLLAVALGIYLGYYFSLKFMISTALMMILGGVLFALLAIIGVKHFDSSLQSEKPIIIRVIQ</sequence>
<evidence type="ECO:0000256" key="1">
    <source>
        <dbReference type="SAM" id="Phobius"/>
    </source>
</evidence>
<dbReference type="HOGENOM" id="CLU_124911_2_1_9"/>
<organism evidence="2 3">
    <name type="scientific">Desulfitobacterium metallireducens DSM 15288</name>
    <dbReference type="NCBI Taxonomy" id="871968"/>
    <lineage>
        <taxon>Bacteria</taxon>
        <taxon>Bacillati</taxon>
        <taxon>Bacillota</taxon>
        <taxon>Clostridia</taxon>
        <taxon>Eubacteriales</taxon>
        <taxon>Desulfitobacteriaceae</taxon>
        <taxon>Desulfitobacterium</taxon>
    </lineage>
</organism>
<dbReference type="InterPro" id="IPR007359">
    <property type="entry name" value="SigmaE_reg_RseC_MucC"/>
</dbReference>
<dbReference type="KEGG" id="dmt:DESME_09430"/>
<keyword evidence="1" id="KW-0472">Membrane</keyword>
<dbReference type="Proteomes" id="UP000010847">
    <property type="component" value="Chromosome"/>
</dbReference>
<reference evidence="2 3" key="1">
    <citation type="submission" date="2013-12" db="EMBL/GenBank/DDBJ databases">
        <authorList>
            <consortium name="DOE Joint Genome Institute"/>
            <person name="Smidt H."/>
            <person name="Huntemann M."/>
            <person name="Han J."/>
            <person name="Chen A."/>
            <person name="Kyrpides N."/>
            <person name="Mavromatis K."/>
            <person name="Markowitz V."/>
            <person name="Palaniappan K."/>
            <person name="Ivanova N."/>
            <person name="Schaumberg A."/>
            <person name="Pati A."/>
            <person name="Liolios K."/>
            <person name="Nordberg H.P."/>
            <person name="Cantor M.N."/>
            <person name="Hua S.X."/>
            <person name="Woyke T."/>
        </authorList>
    </citation>
    <scope>NUCLEOTIDE SEQUENCE [LARGE SCALE GENOMIC DNA]</scope>
    <source>
        <strain evidence="3">DSM 15288</strain>
    </source>
</reference>
<dbReference type="InterPro" id="IPR026268">
    <property type="entry name" value="RseC"/>
</dbReference>
<dbReference type="STRING" id="871968.DESME_09430"/>
<dbReference type="PANTHER" id="PTHR35867">
    <property type="entry name" value="PROTEIN RSEC"/>
    <property type="match status" value="1"/>
</dbReference>
<dbReference type="EMBL" id="CP007032">
    <property type="protein sequence ID" value="AHF07233.1"/>
    <property type="molecule type" value="Genomic_DNA"/>
</dbReference>
<feature type="transmembrane region" description="Helical" evidence="1">
    <location>
        <begin position="65"/>
        <end position="87"/>
    </location>
</feature>